<gene>
    <name evidence="3" type="ORF">LXN57_20455</name>
</gene>
<protein>
    <recommendedName>
        <fullName evidence="5">DUF4129 domain-containing protein</fullName>
    </recommendedName>
</protein>
<evidence type="ECO:0000256" key="1">
    <source>
        <dbReference type="SAM" id="MobiDB-lite"/>
    </source>
</evidence>
<dbReference type="Proteomes" id="UP001523216">
    <property type="component" value="Unassembled WGS sequence"/>
</dbReference>
<dbReference type="RefSeq" id="WP_251799761.1">
    <property type="nucleotide sequence ID" value="NZ_JAMQOL010000026.1"/>
</dbReference>
<dbReference type="EMBL" id="JAMQOL010000026">
    <property type="protein sequence ID" value="MCM4079954.1"/>
    <property type="molecule type" value="Genomic_DNA"/>
</dbReference>
<evidence type="ECO:0000256" key="2">
    <source>
        <dbReference type="SAM" id="Phobius"/>
    </source>
</evidence>
<accession>A0ABT0Y3U2</accession>
<proteinExistence type="predicted"/>
<comment type="caution">
    <text evidence="3">The sequence shown here is derived from an EMBL/GenBank/DDBJ whole genome shotgun (WGS) entry which is preliminary data.</text>
</comment>
<feature type="transmembrane region" description="Helical" evidence="2">
    <location>
        <begin position="32"/>
        <end position="54"/>
    </location>
</feature>
<name>A0ABT0Y3U2_9ACTN</name>
<organism evidence="3 4">
    <name type="scientific">Paractinoplanes hotanensis</name>
    <dbReference type="NCBI Taxonomy" id="2906497"/>
    <lineage>
        <taxon>Bacteria</taxon>
        <taxon>Bacillati</taxon>
        <taxon>Actinomycetota</taxon>
        <taxon>Actinomycetes</taxon>
        <taxon>Micromonosporales</taxon>
        <taxon>Micromonosporaceae</taxon>
        <taxon>Paractinoplanes</taxon>
    </lineage>
</organism>
<evidence type="ECO:0000313" key="3">
    <source>
        <dbReference type="EMBL" id="MCM4079954.1"/>
    </source>
</evidence>
<sequence length="194" mass="21328">MSGGGLDDLFGGHREEIPVADEPAPPPRERSWVGWVLRNVLLIGLATAVVVAVLRAADTQISILFVVAALAGLRLVLLAVAEVRPPPTPRRSVRGGSSDGTAGTDSMRAAVRRWERSLERAQADDESYARTVLPVLAELADERLRLQHGITRDSDPRRARELLGDPLWAALHDRGRPRLRARDLESYVDVLERL</sequence>
<keyword evidence="2" id="KW-1133">Transmembrane helix</keyword>
<keyword evidence="2" id="KW-0812">Transmembrane</keyword>
<evidence type="ECO:0000313" key="4">
    <source>
        <dbReference type="Proteomes" id="UP001523216"/>
    </source>
</evidence>
<feature type="transmembrane region" description="Helical" evidence="2">
    <location>
        <begin position="61"/>
        <end position="81"/>
    </location>
</feature>
<feature type="region of interest" description="Disordered" evidence="1">
    <location>
        <begin position="1"/>
        <end position="27"/>
    </location>
</feature>
<feature type="compositionally biased region" description="Low complexity" evidence="1">
    <location>
        <begin position="94"/>
        <end position="106"/>
    </location>
</feature>
<evidence type="ECO:0008006" key="5">
    <source>
        <dbReference type="Google" id="ProtNLM"/>
    </source>
</evidence>
<keyword evidence="2" id="KW-0472">Membrane</keyword>
<keyword evidence="4" id="KW-1185">Reference proteome</keyword>
<reference evidence="3 4" key="1">
    <citation type="submission" date="2022-06" db="EMBL/GenBank/DDBJ databases">
        <title>Actinoplanes abujensis sp. nov., isolated from Nigerian arid soil.</title>
        <authorList>
            <person name="Ding P."/>
        </authorList>
    </citation>
    <scope>NUCLEOTIDE SEQUENCE [LARGE SCALE GENOMIC DNA]</scope>
    <source>
        <strain evidence="4">TRM88002</strain>
    </source>
</reference>
<feature type="region of interest" description="Disordered" evidence="1">
    <location>
        <begin position="86"/>
        <end position="107"/>
    </location>
</feature>